<keyword evidence="3" id="KW-1185">Reference proteome</keyword>
<comment type="caution">
    <text evidence="2">The sequence shown here is derived from an EMBL/GenBank/DDBJ whole genome shotgun (WGS) entry which is preliminary data.</text>
</comment>
<name>A0AAD3XQU1_NEPGR</name>
<dbReference type="AlphaFoldDB" id="A0AAD3XQU1"/>
<feature type="region of interest" description="Disordered" evidence="1">
    <location>
        <begin position="276"/>
        <end position="295"/>
    </location>
</feature>
<protein>
    <submittedName>
        <fullName evidence="2">Uncharacterized protein</fullName>
    </submittedName>
</protein>
<dbReference type="Proteomes" id="UP001279734">
    <property type="component" value="Unassembled WGS sequence"/>
</dbReference>
<evidence type="ECO:0000256" key="1">
    <source>
        <dbReference type="SAM" id="MobiDB-lite"/>
    </source>
</evidence>
<gene>
    <name evidence="2" type="ORF">Nepgr_015923</name>
</gene>
<accession>A0AAD3XQU1</accession>
<sequence>MHQELPLWCAYLTHSLYYNLMRLYLQKLLVSWSVIRLTLILSNKVLHPVSICLVWVGLIQALLQELQTPIVEGVHTRGLIHIEDIGQDWHQAVDADIMKPCSSQPVPGFAPDHFNEAGSPGKVVDDQVQLVGEQHLISQLPPEFVNAFACNFSKLTRSPSIWDANSLDDINQLLMDPITANSCLVLPSNEGQPSTLGIQGTHAQIEANVPLCGSFQHEDITEDRHPVPYVDILKRGIISIDDKKNHGPRAAHMSIRPIIDADRLDALEISNCHEEEVGSLDHHHQDGDPRPCTNR</sequence>
<evidence type="ECO:0000313" key="3">
    <source>
        <dbReference type="Proteomes" id="UP001279734"/>
    </source>
</evidence>
<dbReference type="EMBL" id="BSYO01000013">
    <property type="protein sequence ID" value="GMH14082.1"/>
    <property type="molecule type" value="Genomic_DNA"/>
</dbReference>
<feature type="compositionally biased region" description="Basic and acidic residues" evidence="1">
    <location>
        <begin position="276"/>
        <end position="289"/>
    </location>
</feature>
<proteinExistence type="predicted"/>
<evidence type="ECO:0000313" key="2">
    <source>
        <dbReference type="EMBL" id="GMH14082.1"/>
    </source>
</evidence>
<reference evidence="2" key="1">
    <citation type="submission" date="2023-05" db="EMBL/GenBank/DDBJ databases">
        <title>Nepenthes gracilis genome sequencing.</title>
        <authorList>
            <person name="Fukushima K."/>
        </authorList>
    </citation>
    <scope>NUCLEOTIDE SEQUENCE</scope>
    <source>
        <strain evidence="2">SING2019-196</strain>
    </source>
</reference>
<organism evidence="2 3">
    <name type="scientific">Nepenthes gracilis</name>
    <name type="common">Slender pitcher plant</name>
    <dbReference type="NCBI Taxonomy" id="150966"/>
    <lineage>
        <taxon>Eukaryota</taxon>
        <taxon>Viridiplantae</taxon>
        <taxon>Streptophyta</taxon>
        <taxon>Embryophyta</taxon>
        <taxon>Tracheophyta</taxon>
        <taxon>Spermatophyta</taxon>
        <taxon>Magnoliopsida</taxon>
        <taxon>eudicotyledons</taxon>
        <taxon>Gunneridae</taxon>
        <taxon>Pentapetalae</taxon>
        <taxon>Caryophyllales</taxon>
        <taxon>Nepenthaceae</taxon>
        <taxon>Nepenthes</taxon>
    </lineage>
</organism>